<evidence type="ECO:0000313" key="4">
    <source>
        <dbReference type="EMBL" id="KAJ6970707.1"/>
    </source>
</evidence>
<dbReference type="Proteomes" id="UP001164929">
    <property type="component" value="Chromosome 15"/>
</dbReference>
<dbReference type="InterPro" id="IPR025110">
    <property type="entry name" value="AMP-bd_C"/>
</dbReference>
<dbReference type="Pfam" id="PF13193">
    <property type="entry name" value="AMP-binding_C"/>
    <property type="match status" value="1"/>
</dbReference>
<comment type="caution">
    <text evidence="4">The sequence shown here is derived from an EMBL/GenBank/DDBJ whole genome shotgun (WGS) entry which is preliminary data.</text>
</comment>
<evidence type="ECO:0000313" key="5">
    <source>
        <dbReference type="Proteomes" id="UP001164929"/>
    </source>
</evidence>
<reference evidence="4" key="1">
    <citation type="journal article" date="2023" name="Mol. Ecol. Resour.">
        <title>Chromosome-level genome assembly of a triploid poplar Populus alba 'Berolinensis'.</title>
        <authorList>
            <person name="Chen S."/>
            <person name="Yu Y."/>
            <person name="Wang X."/>
            <person name="Wang S."/>
            <person name="Zhang T."/>
            <person name="Zhou Y."/>
            <person name="He R."/>
            <person name="Meng N."/>
            <person name="Wang Y."/>
            <person name="Liu W."/>
            <person name="Liu Z."/>
            <person name="Liu J."/>
            <person name="Guo Q."/>
            <person name="Huang H."/>
            <person name="Sederoff R.R."/>
            <person name="Wang G."/>
            <person name="Qu G."/>
            <person name="Chen S."/>
        </authorList>
    </citation>
    <scope>NUCLEOTIDE SEQUENCE</scope>
    <source>
        <strain evidence="4">SC-2020</strain>
    </source>
</reference>
<dbReference type="PANTHER" id="PTHR24096:SF251">
    <property type="entry name" value="4-COUMARATE--COA LIGASE-LIKE 9"/>
    <property type="match status" value="1"/>
</dbReference>
<dbReference type="SUPFAM" id="SSF56801">
    <property type="entry name" value="Acetyl-CoA synthetase-like"/>
    <property type="match status" value="1"/>
</dbReference>
<evidence type="ECO:0000259" key="3">
    <source>
        <dbReference type="Pfam" id="PF13193"/>
    </source>
</evidence>
<dbReference type="Gene3D" id="3.30.300.30">
    <property type="match status" value="1"/>
</dbReference>
<keyword evidence="2" id="KW-0436">Ligase</keyword>
<gene>
    <name evidence="4" type="ORF">NC653_035093</name>
</gene>
<dbReference type="PANTHER" id="PTHR24096">
    <property type="entry name" value="LONG-CHAIN-FATTY-ACID--COA LIGASE"/>
    <property type="match status" value="1"/>
</dbReference>
<proteinExistence type="inferred from homology"/>
<protein>
    <recommendedName>
        <fullName evidence="3">AMP-binding enzyme C-terminal domain-containing protein</fullName>
    </recommendedName>
</protein>
<dbReference type="AlphaFoldDB" id="A0AAD6LP13"/>
<dbReference type="InterPro" id="IPR045851">
    <property type="entry name" value="AMP-bd_C_sf"/>
</dbReference>
<comment type="similarity">
    <text evidence="1">Belongs to the ATP-dependent AMP-binding enzyme family.</text>
</comment>
<dbReference type="GO" id="GO:0016405">
    <property type="term" value="F:CoA-ligase activity"/>
    <property type="evidence" value="ECO:0007669"/>
    <property type="project" value="TreeGrafter"/>
</dbReference>
<sequence>MAYVVRKPGSSITEAQIMDSIAKQVAPYKKIRRVAFISAIPKSPAGKILRRELVNHALSGAPSKL</sequence>
<organism evidence="4 5">
    <name type="scientific">Populus alba x Populus x berolinensis</name>
    <dbReference type="NCBI Taxonomy" id="444605"/>
    <lineage>
        <taxon>Eukaryota</taxon>
        <taxon>Viridiplantae</taxon>
        <taxon>Streptophyta</taxon>
        <taxon>Embryophyta</taxon>
        <taxon>Tracheophyta</taxon>
        <taxon>Spermatophyta</taxon>
        <taxon>Magnoliopsida</taxon>
        <taxon>eudicotyledons</taxon>
        <taxon>Gunneridae</taxon>
        <taxon>Pentapetalae</taxon>
        <taxon>rosids</taxon>
        <taxon>fabids</taxon>
        <taxon>Malpighiales</taxon>
        <taxon>Salicaceae</taxon>
        <taxon>Saliceae</taxon>
        <taxon>Populus</taxon>
    </lineage>
</organism>
<accession>A0AAD6LP13</accession>
<feature type="domain" description="AMP-binding enzyme C-terminal" evidence="3">
    <location>
        <begin position="1"/>
        <end position="47"/>
    </location>
</feature>
<dbReference type="EMBL" id="JAQIZT010000015">
    <property type="protein sequence ID" value="KAJ6970707.1"/>
    <property type="molecule type" value="Genomic_DNA"/>
</dbReference>
<evidence type="ECO:0000256" key="1">
    <source>
        <dbReference type="ARBA" id="ARBA00006432"/>
    </source>
</evidence>
<evidence type="ECO:0000256" key="2">
    <source>
        <dbReference type="ARBA" id="ARBA00022598"/>
    </source>
</evidence>
<name>A0AAD6LP13_9ROSI</name>
<keyword evidence="5" id="KW-1185">Reference proteome</keyword>